<evidence type="ECO:0000256" key="3">
    <source>
        <dbReference type="ARBA" id="ARBA00022989"/>
    </source>
</evidence>
<evidence type="ECO:0000313" key="7">
    <source>
        <dbReference type="EMBL" id="MFC3927191.1"/>
    </source>
</evidence>
<dbReference type="PRINTS" id="PR00164">
    <property type="entry name" value="ABC2TRNSPORT"/>
</dbReference>
<gene>
    <name evidence="7" type="ORF">ACFORF_00890</name>
</gene>
<keyword evidence="8" id="KW-1185">Reference proteome</keyword>
<dbReference type="PANTHER" id="PTHR43229">
    <property type="entry name" value="NODULATION PROTEIN J"/>
    <property type="match status" value="1"/>
</dbReference>
<keyword evidence="2 5" id="KW-0812">Transmembrane</keyword>
<comment type="subcellular location">
    <subcellularLocation>
        <location evidence="1">Membrane</location>
        <topology evidence="1">Multi-pass membrane protein</topology>
    </subcellularLocation>
</comment>
<feature type="transmembrane region" description="Helical" evidence="5">
    <location>
        <begin position="131"/>
        <end position="157"/>
    </location>
</feature>
<evidence type="ECO:0000256" key="4">
    <source>
        <dbReference type="ARBA" id="ARBA00023136"/>
    </source>
</evidence>
<feature type="transmembrane region" description="Helical" evidence="5">
    <location>
        <begin position="218"/>
        <end position="238"/>
    </location>
</feature>
<dbReference type="InterPro" id="IPR013525">
    <property type="entry name" value="ABC2_TM"/>
</dbReference>
<evidence type="ECO:0000256" key="5">
    <source>
        <dbReference type="SAM" id="Phobius"/>
    </source>
</evidence>
<keyword evidence="3 5" id="KW-1133">Transmembrane helix</keyword>
<dbReference type="Proteomes" id="UP001595807">
    <property type="component" value="Unassembled WGS sequence"/>
</dbReference>
<name>A0ABV8CSX5_9STRE</name>
<protein>
    <submittedName>
        <fullName evidence="7">ABC transporter permease</fullName>
    </submittedName>
</protein>
<keyword evidence="4 5" id="KW-0472">Membrane</keyword>
<feature type="domain" description="ABC-2 type transporter transmembrane" evidence="6">
    <location>
        <begin position="45"/>
        <end position="237"/>
    </location>
</feature>
<comment type="caution">
    <text evidence="7">The sequence shown here is derived from an EMBL/GenBank/DDBJ whole genome shotgun (WGS) entry which is preliminary data.</text>
</comment>
<reference evidence="8" key="1">
    <citation type="journal article" date="2019" name="Int. J. Syst. Evol. Microbiol.">
        <title>The Global Catalogue of Microorganisms (GCM) 10K type strain sequencing project: providing services to taxonomists for standard genome sequencing and annotation.</title>
        <authorList>
            <consortium name="The Broad Institute Genomics Platform"/>
            <consortium name="The Broad Institute Genome Sequencing Center for Infectious Disease"/>
            <person name="Wu L."/>
            <person name="Ma J."/>
        </authorList>
    </citation>
    <scope>NUCLEOTIDE SEQUENCE [LARGE SCALE GENOMIC DNA]</scope>
    <source>
        <strain evidence="8">CCUG 67170</strain>
    </source>
</reference>
<dbReference type="Pfam" id="PF12698">
    <property type="entry name" value="ABC2_membrane_3"/>
    <property type="match status" value="1"/>
</dbReference>
<dbReference type="PANTHER" id="PTHR43229:SF6">
    <property type="entry name" value="ABC-TYPE MULTIDRUG TRANSPORT SYSTEM, PERMEASE COMPONENT"/>
    <property type="match status" value="1"/>
</dbReference>
<evidence type="ECO:0000256" key="2">
    <source>
        <dbReference type="ARBA" id="ARBA00022692"/>
    </source>
</evidence>
<dbReference type="InterPro" id="IPR000412">
    <property type="entry name" value="ABC_2_transport"/>
</dbReference>
<organism evidence="7 8">
    <name type="scientific">Streptococcus caprae</name>
    <dbReference type="NCBI Taxonomy" id="1640501"/>
    <lineage>
        <taxon>Bacteria</taxon>
        <taxon>Bacillati</taxon>
        <taxon>Bacillota</taxon>
        <taxon>Bacilli</taxon>
        <taxon>Lactobacillales</taxon>
        <taxon>Streptococcaceae</taxon>
        <taxon>Streptococcus</taxon>
    </lineage>
</organism>
<proteinExistence type="predicted"/>
<dbReference type="InterPro" id="IPR051784">
    <property type="entry name" value="Nod_factor_ABC_transporter"/>
</dbReference>
<accession>A0ABV8CSX5</accession>
<feature type="transmembrane region" description="Helical" evidence="5">
    <location>
        <begin position="105"/>
        <end position="125"/>
    </location>
</feature>
<evidence type="ECO:0000259" key="6">
    <source>
        <dbReference type="Pfam" id="PF12698"/>
    </source>
</evidence>
<dbReference type="EMBL" id="JBHRZV010000003">
    <property type="protein sequence ID" value="MFC3927191.1"/>
    <property type="molecule type" value="Genomic_DNA"/>
</dbReference>
<feature type="transmembrane region" description="Helical" evidence="5">
    <location>
        <begin position="48"/>
        <end position="71"/>
    </location>
</feature>
<evidence type="ECO:0000313" key="8">
    <source>
        <dbReference type="Proteomes" id="UP001595807"/>
    </source>
</evidence>
<evidence type="ECO:0000256" key="1">
    <source>
        <dbReference type="ARBA" id="ARBA00004141"/>
    </source>
</evidence>
<feature type="transmembrane region" description="Helical" evidence="5">
    <location>
        <begin position="20"/>
        <end position="41"/>
    </location>
</feature>
<feature type="transmembrane region" description="Helical" evidence="5">
    <location>
        <begin position="169"/>
        <end position="187"/>
    </location>
</feature>
<sequence>MKVIFSSALVHMKQAFARSMFRYCIFLNPLCNAFLLGMIYTDKSDAEFTLYAILGTALSSFWTIICFSSAGDINREKYLGTLPVLFIAPAGFRKIIFGKLLGNSLWGLISFVLNILFVVFLFGRTLVVSNIIALILFVILSVLTFVSLGLLMCSAFTLSRLAQLLMNTVEYPLLLITGMVFPSHILWEPFQWLGLCFSPTWVMKGFKLIVYGGSLRDYLHVAFILCGLTMINFGLAYFSFVKIEKRCRIDASLEVY</sequence>
<dbReference type="RefSeq" id="WP_380424420.1">
    <property type="nucleotide sequence ID" value="NZ_JBHRZV010000003.1"/>
</dbReference>